<dbReference type="RefSeq" id="WP_006014395.1">
    <property type="nucleotide sequence ID" value="NZ_BAEQ01000055.1"/>
</dbReference>
<name>K6Z2H0_9ALTE</name>
<protein>
    <submittedName>
        <fullName evidence="1">Uncharacterized protein</fullName>
    </submittedName>
</protein>
<keyword evidence="2" id="KW-1185">Reference proteome</keyword>
<sequence>MSKKKKTQHQNFKYHVALLDSYDFESTSDKVSDVFDTEQEAIDAAKAYAMENSIEVNRKSFLKILIVNSDGNSYQL</sequence>
<gene>
    <name evidence="1" type="ORF">GPAL_3545</name>
</gene>
<evidence type="ECO:0000313" key="2">
    <source>
        <dbReference type="Proteomes" id="UP000006251"/>
    </source>
</evidence>
<evidence type="ECO:0000313" key="1">
    <source>
        <dbReference type="EMBL" id="GAC30391.1"/>
    </source>
</evidence>
<comment type="caution">
    <text evidence="1">The sequence shown here is derived from an EMBL/GenBank/DDBJ whole genome shotgun (WGS) entry which is preliminary data.</text>
</comment>
<organism evidence="1 2">
    <name type="scientific">Brumicola pallidula DSM 14239 = ACAM 615</name>
    <dbReference type="NCBI Taxonomy" id="1121922"/>
    <lineage>
        <taxon>Bacteria</taxon>
        <taxon>Pseudomonadati</taxon>
        <taxon>Pseudomonadota</taxon>
        <taxon>Gammaproteobacteria</taxon>
        <taxon>Alteromonadales</taxon>
        <taxon>Alteromonadaceae</taxon>
        <taxon>Brumicola</taxon>
    </lineage>
</organism>
<dbReference type="EMBL" id="BAEQ01000055">
    <property type="protein sequence ID" value="GAC30391.1"/>
    <property type="molecule type" value="Genomic_DNA"/>
</dbReference>
<accession>K6Z2H0</accession>
<reference evidence="2" key="1">
    <citation type="journal article" date="2014" name="Environ. Microbiol.">
        <title>Comparative genomics of the marine bacterial genus Glaciecola reveals the high degree of genomic diversity and genomic characteristic for cold adaptation.</title>
        <authorList>
            <person name="Qin Q.L."/>
            <person name="Xie B.B."/>
            <person name="Yu Y."/>
            <person name="Shu Y.L."/>
            <person name="Rong J.C."/>
            <person name="Zhang Y.J."/>
            <person name="Zhao D.L."/>
            <person name="Chen X.L."/>
            <person name="Zhang X.Y."/>
            <person name="Chen B."/>
            <person name="Zhou B.C."/>
            <person name="Zhang Y.Z."/>
        </authorList>
    </citation>
    <scope>NUCLEOTIDE SEQUENCE [LARGE SCALE GENOMIC DNA]</scope>
    <source>
        <strain evidence="2">ACAM 615</strain>
    </source>
</reference>
<proteinExistence type="predicted"/>
<dbReference type="AlphaFoldDB" id="K6Z2H0"/>
<dbReference type="Proteomes" id="UP000006251">
    <property type="component" value="Unassembled WGS sequence"/>
</dbReference>